<dbReference type="EMBL" id="JBBNOP010000004">
    <property type="protein sequence ID" value="MEQ3362670.1"/>
    <property type="molecule type" value="Genomic_DNA"/>
</dbReference>
<evidence type="ECO:0000313" key="3">
    <source>
        <dbReference type="Proteomes" id="UP001487305"/>
    </source>
</evidence>
<keyword evidence="3" id="KW-1185">Reference proteome</keyword>
<accession>A0ABV1JC55</accession>
<feature type="transmembrane region" description="Helical" evidence="1">
    <location>
        <begin position="136"/>
        <end position="154"/>
    </location>
</feature>
<evidence type="ECO:0000313" key="2">
    <source>
        <dbReference type="EMBL" id="MEQ3362670.1"/>
    </source>
</evidence>
<evidence type="ECO:0000256" key="1">
    <source>
        <dbReference type="SAM" id="Phobius"/>
    </source>
</evidence>
<dbReference type="PANTHER" id="PTHR37814">
    <property type="entry name" value="CONSERVED MEMBRANE PROTEIN"/>
    <property type="match status" value="1"/>
</dbReference>
<feature type="transmembrane region" description="Helical" evidence="1">
    <location>
        <begin position="241"/>
        <end position="263"/>
    </location>
</feature>
<feature type="transmembrane region" description="Helical" evidence="1">
    <location>
        <begin position="283"/>
        <end position="311"/>
    </location>
</feature>
<feature type="transmembrane region" description="Helical" evidence="1">
    <location>
        <begin position="56"/>
        <end position="81"/>
    </location>
</feature>
<feature type="transmembrane region" description="Helical" evidence="1">
    <location>
        <begin position="25"/>
        <end position="44"/>
    </location>
</feature>
<feature type="transmembrane region" description="Helical" evidence="1">
    <location>
        <begin position="102"/>
        <end position="124"/>
    </location>
</feature>
<keyword evidence="1" id="KW-1133">Transmembrane helix</keyword>
<dbReference type="PANTHER" id="PTHR37814:SF1">
    <property type="entry name" value="MEMBRANE PROTEIN"/>
    <property type="match status" value="1"/>
</dbReference>
<evidence type="ECO:0008006" key="4">
    <source>
        <dbReference type="Google" id="ProtNLM"/>
    </source>
</evidence>
<sequence>MTEIAKGEAQPIGLQADDRIDMKRVLKTTGAIIGFMIGAGFSTGQETLQYYTSEGWVGIAGAFVAYACVFLIFYSFMVTGVRTGMCHSKDIFRYYCGKRIGAFYEMATVCLLFLVSVTMVSGAGTVFGQYFGISEAIGRGIMCLLIMVSVLAGLRKLLDVLGFLGPLIITCLALIAIVSLAGNPGGVAHAPEFIESCDPPILKASGFWLLSAVLYGMSNVYPLTSYASALGARSSSKKEAVFGAGLAAIALAVGASLVILSQLANIELVYDQAVPTLALVQHYMPAAAAAVFAIVLFFGIYTTVTPSVWAFAQHFGDDHSRRYALSTVLAVIGIFIVSFLPYEQLLNAIYPFSGYLAYFMIGAMIVKHARLFLEKRRNGE</sequence>
<feature type="transmembrane region" description="Helical" evidence="1">
    <location>
        <begin position="201"/>
        <end position="221"/>
    </location>
</feature>
<feature type="transmembrane region" description="Helical" evidence="1">
    <location>
        <begin position="348"/>
        <end position="366"/>
    </location>
</feature>
<dbReference type="RefSeq" id="WP_102374680.1">
    <property type="nucleotide sequence ID" value="NZ_JBBNOP010000004.1"/>
</dbReference>
<comment type="caution">
    <text evidence="2">The sequence shown here is derived from an EMBL/GenBank/DDBJ whole genome shotgun (WGS) entry which is preliminary data.</text>
</comment>
<name>A0ABV1JC55_9ACTN</name>
<gene>
    <name evidence="2" type="ORF">AAA083_06745</name>
</gene>
<dbReference type="Proteomes" id="UP001487305">
    <property type="component" value="Unassembled WGS sequence"/>
</dbReference>
<feature type="transmembrane region" description="Helical" evidence="1">
    <location>
        <begin position="323"/>
        <end position="342"/>
    </location>
</feature>
<feature type="transmembrane region" description="Helical" evidence="1">
    <location>
        <begin position="161"/>
        <end position="181"/>
    </location>
</feature>
<protein>
    <recommendedName>
        <fullName evidence="4">Amino acid permease</fullName>
    </recommendedName>
</protein>
<organism evidence="2 3">
    <name type="scientific">Raoultibacter massiliensis</name>
    <dbReference type="NCBI Taxonomy" id="1852371"/>
    <lineage>
        <taxon>Bacteria</taxon>
        <taxon>Bacillati</taxon>
        <taxon>Actinomycetota</taxon>
        <taxon>Coriobacteriia</taxon>
        <taxon>Eggerthellales</taxon>
        <taxon>Eggerthellaceae</taxon>
        <taxon>Raoultibacter</taxon>
    </lineage>
</organism>
<dbReference type="InterPro" id="IPR038728">
    <property type="entry name" value="YkvI-like"/>
</dbReference>
<reference evidence="2 3" key="1">
    <citation type="submission" date="2024-04" db="EMBL/GenBank/DDBJ databases">
        <title>Human intestinal bacterial collection.</title>
        <authorList>
            <person name="Pauvert C."/>
            <person name="Hitch T.C.A."/>
            <person name="Clavel T."/>
        </authorList>
    </citation>
    <scope>NUCLEOTIDE SEQUENCE [LARGE SCALE GENOMIC DNA]</scope>
    <source>
        <strain evidence="2 3">CLA-KB-H42</strain>
    </source>
</reference>
<keyword evidence="1" id="KW-0812">Transmembrane</keyword>
<keyword evidence="1" id="KW-0472">Membrane</keyword>
<proteinExistence type="predicted"/>